<dbReference type="OrthoDB" id="2126698at2759"/>
<evidence type="ECO:0000256" key="2">
    <source>
        <dbReference type="RuleBase" id="RU004914"/>
    </source>
</evidence>
<evidence type="ECO:0000256" key="1">
    <source>
        <dbReference type="ARBA" id="ARBA00010199"/>
    </source>
</evidence>
<dbReference type="Pfam" id="PF01554">
    <property type="entry name" value="MatE"/>
    <property type="match status" value="1"/>
</dbReference>
<keyword evidence="4" id="KW-1185">Reference proteome</keyword>
<comment type="caution">
    <text evidence="2">Lacks conserved residue(s) required for the propagation of feature annotation.</text>
</comment>
<evidence type="ECO:0000313" key="4">
    <source>
        <dbReference type="Proteomes" id="UP000585474"/>
    </source>
</evidence>
<gene>
    <name evidence="3" type="ORF">Acr_05g0010080</name>
</gene>
<evidence type="ECO:0000313" key="3">
    <source>
        <dbReference type="EMBL" id="GFY87369.1"/>
    </source>
</evidence>
<proteinExistence type="inferred from homology"/>
<dbReference type="GO" id="GO:0016020">
    <property type="term" value="C:membrane"/>
    <property type="evidence" value="ECO:0007669"/>
    <property type="project" value="InterPro"/>
</dbReference>
<name>A0A7J0EN08_9ERIC</name>
<sequence>MASERRGDDAKVPLLDYSSSTVRSKYEGGDEEELGLTWRVWIESKKLWHIVGPSMVSRIASYSMFVIAQAFAGHLGDHELAAVSIATGDGERSGNPMRASVRGEKVPHVGDIHAAVVDRALPLLRTPIAYLPLRVPNPEAPRPVPGHCRPVGEGGAVAHSAPLQLYVPVPAPALPAEPAQDGGHRVGLGACSAGASVVELGVRVSASAWCGGDLCYFECFLVDFGSGVVWVHCFWRVPGYVDWILHGGVFRSLGVCAVVCCVWSHAVSADIDDRKFKKNAEIAVDALSICMNINGWEMMIPLAFFAGTGVRVANELGAGNGKGAKFATTVAVTTSVVIGVFFWLLIMIFDNEIALIFSSSKPVLEAVRKLSVLLAFTILLNSVQPILSGVAVGSGWQAYVAYINLGCYYLVGVPLGFIMGWVFNQGVMGIWAGMIFGGTAVQTLILAIITIRCDWEKEAEKATTHVKKWADQRIGGGGG</sequence>
<feature type="transmembrane region" description="Helical" evidence="2">
    <location>
        <begin position="326"/>
        <end position="349"/>
    </location>
</feature>
<dbReference type="PANTHER" id="PTHR11206">
    <property type="entry name" value="MULTIDRUG RESISTANCE PROTEIN"/>
    <property type="match status" value="1"/>
</dbReference>
<feature type="transmembrane region" description="Helical" evidence="2">
    <location>
        <begin position="429"/>
        <end position="451"/>
    </location>
</feature>
<comment type="similarity">
    <text evidence="1 2">Belongs to the multi antimicrobial extrusion (MATE) (TC 2.A.66.1) family.</text>
</comment>
<dbReference type="Proteomes" id="UP000585474">
    <property type="component" value="Unassembled WGS sequence"/>
</dbReference>
<accession>A0A7J0EN08</accession>
<dbReference type="InterPro" id="IPR002528">
    <property type="entry name" value="MATE_fam"/>
</dbReference>
<dbReference type="GO" id="GO:0015297">
    <property type="term" value="F:antiporter activity"/>
    <property type="evidence" value="ECO:0007669"/>
    <property type="project" value="InterPro"/>
</dbReference>
<dbReference type="GO" id="GO:0042910">
    <property type="term" value="F:xenobiotic transmembrane transporter activity"/>
    <property type="evidence" value="ECO:0007669"/>
    <property type="project" value="InterPro"/>
</dbReference>
<organism evidence="3 4">
    <name type="scientific">Actinidia rufa</name>
    <dbReference type="NCBI Taxonomy" id="165716"/>
    <lineage>
        <taxon>Eukaryota</taxon>
        <taxon>Viridiplantae</taxon>
        <taxon>Streptophyta</taxon>
        <taxon>Embryophyta</taxon>
        <taxon>Tracheophyta</taxon>
        <taxon>Spermatophyta</taxon>
        <taxon>Magnoliopsida</taxon>
        <taxon>eudicotyledons</taxon>
        <taxon>Gunneridae</taxon>
        <taxon>Pentapetalae</taxon>
        <taxon>asterids</taxon>
        <taxon>Ericales</taxon>
        <taxon>Actinidiaceae</taxon>
        <taxon>Actinidia</taxon>
    </lineage>
</organism>
<keyword evidence="2" id="KW-0472">Membrane</keyword>
<protein>
    <recommendedName>
        <fullName evidence="2">Protein DETOXIFICATION</fullName>
    </recommendedName>
    <alternativeName>
        <fullName evidence="2">Multidrug and toxic compound extrusion protein</fullName>
    </alternativeName>
</protein>
<dbReference type="EMBL" id="BJWL01000005">
    <property type="protein sequence ID" value="GFY87369.1"/>
    <property type="molecule type" value="Genomic_DNA"/>
</dbReference>
<feature type="transmembrane region" description="Helical" evidence="2">
    <location>
        <begin position="369"/>
        <end position="392"/>
    </location>
</feature>
<feature type="transmembrane region" description="Helical" evidence="2">
    <location>
        <begin position="399"/>
        <end position="423"/>
    </location>
</feature>
<dbReference type="AlphaFoldDB" id="A0A7J0EN08"/>
<keyword evidence="2" id="KW-0812">Transmembrane</keyword>
<reference evidence="3 4" key="1">
    <citation type="submission" date="2019-07" db="EMBL/GenBank/DDBJ databases">
        <title>De Novo Assembly of kiwifruit Actinidia rufa.</title>
        <authorList>
            <person name="Sugita-Konishi S."/>
            <person name="Sato K."/>
            <person name="Mori E."/>
            <person name="Abe Y."/>
            <person name="Kisaki G."/>
            <person name="Hamano K."/>
            <person name="Suezawa K."/>
            <person name="Otani M."/>
            <person name="Fukuda T."/>
            <person name="Manabe T."/>
            <person name="Gomi K."/>
            <person name="Tabuchi M."/>
            <person name="Akimitsu K."/>
            <person name="Kataoka I."/>
        </authorList>
    </citation>
    <scope>NUCLEOTIDE SEQUENCE [LARGE SCALE GENOMIC DNA]</scope>
    <source>
        <strain evidence="4">cv. Fuchu</strain>
    </source>
</reference>
<keyword evidence="2" id="KW-1133">Transmembrane helix</keyword>
<comment type="caution">
    <text evidence="3">The sequence shown here is derived from an EMBL/GenBank/DDBJ whole genome shotgun (WGS) entry which is preliminary data.</text>
</comment>